<evidence type="ECO:0000313" key="3">
    <source>
        <dbReference type="Proteomes" id="UP000018159"/>
    </source>
</evidence>
<dbReference type="RefSeq" id="WP_155991349.1">
    <property type="nucleotide sequence ID" value="NZ_CBTY010000008.1"/>
</dbReference>
<organism evidence="2 3">
    <name type="scientific">Candidatus Nitrosotenuis uzonensis</name>
    <dbReference type="NCBI Taxonomy" id="1407055"/>
    <lineage>
        <taxon>Archaea</taxon>
        <taxon>Nitrososphaerota</taxon>
        <taxon>Candidatus Nitrosotenuis</taxon>
    </lineage>
</organism>
<dbReference type="EMBL" id="CBTY010000008">
    <property type="protein sequence ID" value="CDI05741.1"/>
    <property type="molecule type" value="Genomic_DNA"/>
</dbReference>
<feature type="transmembrane region" description="Helical" evidence="1">
    <location>
        <begin position="143"/>
        <end position="162"/>
    </location>
</feature>
<proteinExistence type="predicted"/>
<dbReference type="OrthoDB" id="377312at2157"/>
<reference evidence="2 3" key="1">
    <citation type="journal article" date="2013" name="PLoS ONE">
        <title>Enrichment and Genome Sequence of the Group I.1a Ammonia-Oxidizing Archaeon ?Ca. Nitrosotenuis uzonensis? Representing a Clade Globally.</title>
        <authorList>
            <person name="Lebedeva E.V."/>
            <person name="Hatzenpichler R."/>
            <person name="Pelletier E."/>
            <person name="Schuster N."/>
            <person name="Hauzmayer S."/>
            <person name="Bulaev A."/>
            <person name="Grigor'eva N.V."/>
            <person name="Galushko A."/>
            <person name="Schmid M."/>
            <person name="Palatinszky M."/>
            <person name="Le Paslier D."/>
            <person name="Daims H."/>
            <person name="Wagner M."/>
        </authorList>
    </citation>
    <scope>NUCLEOTIDE SEQUENCE [LARGE SCALE GENOMIC DNA]</scope>
    <source>
        <strain evidence="2 3">N4</strain>
    </source>
</reference>
<dbReference type="Proteomes" id="UP000018159">
    <property type="component" value="Unassembled WGS sequence"/>
</dbReference>
<evidence type="ECO:0008006" key="4">
    <source>
        <dbReference type="Google" id="ProtNLM"/>
    </source>
</evidence>
<keyword evidence="3" id="KW-1185">Reference proteome</keyword>
<keyword evidence="1" id="KW-1133">Transmembrane helix</keyword>
<evidence type="ECO:0000313" key="2">
    <source>
        <dbReference type="EMBL" id="CDI05741.1"/>
    </source>
</evidence>
<evidence type="ECO:0000256" key="1">
    <source>
        <dbReference type="SAM" id="Phobius"/>
    </source>
</evidence>
<protein>
    <recommendedName>
        <fullName evidence="4">PEFG-CTERM sorting domain-containing protein</fullName>
    </recommendedName>
</protein>
<sequence length="171" mass="18669">MKISFVLIVIITLCTHAAFAQSEEIVQTVRSEMVSSDGTVRIQLESNLPKENTPLIITIKFSNIATGATLHDVNYDIVVMQNGELVLSQMGMYAEDGMAQHVTASLNTDNHVEVMIVLQGIGSQAPYSGPKGEMIEIVIVPEFGPVVFLILFLATIFMLATYKIAGIKVRI</sequence>
<keyword evidence="1" id="KW-0472">Membrane</keyword>
<gene>
    <name evidence="2" type="ORF">NITUZ_30433</name>
</gene>
<comment type="caution">
    <text evidence="2">The sequence shown here is derived from an EMBL/GenBank/DDBJ whole genome shotgun (WGS) entry which is preliminary data.</text>
</comment>
<keyword evidence="1" id="KW-0812">Transmembrane</keyword>
<name>V6ASP7_9ARCH</name>
<dbReference type="AlphaFoldDB" id="V6ASP7"/>
<accession>V6ASP7</accession>